<dbReference type="OrthoDB" id="5641137at2"/>
<evidence type="ECO:0000313" key="2">
    <source>
        <dbReference type="EMBL" id="AVP98049.1"/>
    </source>
</evidence>
<reference evidence="2 3" key="1">
    <citation type="submission" date="2018-03" db="EMBL/GenBank/DDBJ databases">
        <title>Ahniella affigens gen. nov., sp. nov., a gammaproteobacterium isolated from sandy soil near a stream.</title>
        <authorList>
            <person name="Ko Y."/>
            <person name="Kim J.-H."/>
        </authorList>
    </citation>
    <scope>NUCLEOTIDE SEQUENCE [LARGE SCALE GENOMIC DNA]</scope>
    <source>
        <strain evidence="2 3">D13</strain>
    </source>
</reference>
<dbReference type="Pfam" id="PF08850">
    <property type="entry name" value="DUF1820"/>
    <property type="match status" value="1"/>
</dbReference>
<feature type="region of interest" description="Disordered" evidence="1">
    <location>
        <begin position="86"/>
        <end position="107"/>
    </location>
</feature>
<accession>A0A2P1PT76</accession>
<dbReference type="InterPro" id="IPR014949">
    <property type="entry name" value="DUF1820"/>
</dbReference>
<dbReference type="AlphaFoldDB" id="A0A2P1PT76"/>
<dbReference type="Proteomes" id="UP000241074">
    <property type="component" value="Chromosome"/>
</dbReference>
<dbReference type="RefSeq" id="WP_106891969.1">
    <property type="nucleotide sequence ID" value="NZ_CP027860.1"/>
</dbReference>
<proteinExistence type="predicted"/>
<evidence type="ECO:0000313" key="3">
    <source>
        <dbReference type="Proteomes" id="UP000241074"/>
    </source>
</evidence>
<name>A0A2P1PT76_9GAMM</name>
<protein>
    <submittedName>
        <fullName evidence="2">DUF1820 domain-containing protein</fullName>
    </submittedName>
</protein>
<dbReference type="EMBL" id="CP027860">
    <property type="protein sequence ID" value="AVP98049.1"/>
    <property type="molecule type" value="Genomic_DNA"/>
</dbReference>
<evidence type="ECO:0000256" key="1">
    <source>
        <dbReference type="SAM" id="MobiDB-lite"/>
    </source>
</evidence>
<gene>
    <name evidence="2" type="ORF">C7S18_12940</name>
</gene>
<dbReference type="KEGG" id="xba:C7S18_12940"/>
<keyword evidence="3" id="KW-1185">Reference proteome</keyword>
<sequence>MRGKKLYKITFLSGGKSYELYARNVYSSELWGFTTVADIVFEEQKESLIIDPAEDRLREEFQHTKALHLPIQAILRIEEVAQRGSAQIRDAESGEKVTPFPMPPKVR</sequence>
<reference evidence="2 3" key="2">
    <citation type="submission" date="2018-03" db="EMBL/GenBank/DDBJ databases">
        <authorList>
            <person name="Keele B.F."/>
        </authorList>
    </citation>
    <scope>NUCLEOTIDE SEQUENCE [LARGE SCALE GENOMIC DNA]</scope>
    <source>
        <strain evidence="2 3">D13</strain>
    </source>
</reference>
<organism evidence="2 3">
    <name type="scientific">Ahniella affigens</name>
    <dbReference type="NCBI Taxonomy" id="2021234"/>
    <lineage>
        <taxon>Bacteria</taxon>
        <taxon>Pseudomonadati</taxon>
        <taxon>Pseudomonadota</taxon>
        <taxon>Gammaproteobacteria</taxon>
        <taxon>Lysobacterales</taxon>
        <taxon>Rhodanobacteraceae</taxon>
        <taxon>Ahniella</taxon>
    </lineage>
</organism>